<dbReference type="AlphaFoldDB" id="A0A229TF84"/>
<dbReference type="InterPro" id="IPR010982">
    <property type="entry name" value="Lambda_DNA-bd_dom_sf"/>
</dbReference>
<organism evidence="2 3">
    <name type="scientific">Amycolatopsis vastitatis</name>
    <dbReference type="NCBI Taxonomy" id="1905142"/>
    <lineage>
        <taxon>Bacteria</taxon>
        <taxon>Bacillati</taxon>
        <taxon>Actinomycetota</taxon>
        <taxon>Actinomycetes</taxon>
        <taxon>Pseudonocardiales</taxon>
        <taxon>Pseudonocardiaceae</taxon>
        <taxon>Amycolatopsis</taxon>
    </lineage>
</organism>
<dbReference type="EMBL" id="NMUL01000007">
    <property type="protein sequence ID" value="OXM69670.1"/>
    <property type="molecule type" value="Genomic_DNA"/>
</dbReference>
<sequence>MTVSVRVRDLPALAERVQAAGSQRWLAGQIGISPTAINLLMQGKRTTVRVDTAAGIEDALGVPRGSLFVFTDLDLVGPYARDEVDAA</sequence>
<dbReference type="Gene3D" id="1.10.260.40">
    <property type="entry name" value="lambda repressor-like DNA-binding domains"/>
    <property type="match status" value="1"/>
</dbReference>
<name>A0A229TF84_9PSEU</name>
<dbReference type="PROSITE" id="PS50943">
    <property type="entry name" value="HTH_CROC1"/>
    <property type="match status" value="1"/>
</dbReference>
<comment type="caution">
    <text evidence="2">The sequence shown here is derived from an EMBL/GenBank/DDBJ whole genome shotgun (WGS) entry which is preliminary data.</text>
</comment>
<evidence type="ECO:0000313" key="3">
    <source>
        <dbReference type="Proteomes" id="UP000215199"/>
    </source>
</evidence>
<proteinExistence type="predicted"/>
<accession>A0A229TF84</accession>
<dbReference type="Proteomes" id="UP000215199">
    <property type="component" value="Unassembled WGS sequence"/>
</dbReference>
<feature type="domain" description="HTH cro/C1-type" evidence="1">
    <location>
        <begin position="26"/>
        <end position="67"/>
    </location>
</feature>
<evidence type="ECO:0000259" key="1">
    <source>
        <dbReference type="PROSITE" id="PS50943"/>
    </source>
</evidence>
<gene>
    <name evidence="2" type="ORF">CF165_09175</name>
</gene>
<protein>
    <recommendedName>
        <fullName evidence="1">HTH cro/C1-type domain-containing protein</fullName>
    </recommendedName>
</protein>
<dbReference type="InterPro" id="IPR001387">
    <property type="entry name" value="Cro/C1-type_HTH"/>
</dbReference>
<keyword evidence="3" id="KW-1185">Reference proteome</keyword>
<evidence type="ECO:0000313" key="2">
    <source>
        <dbReference type="EMBL" id="OXM69670.1"/>
    </source>
</evidence>
<dbReference type="SUPFAM" id="SSF47413">
    <property type="entry name" value="lambda repressor-like DNA-binding domains"/>
    <property type="match status" value="1"/>
</dbReference>
<dbReference type="GO" id="GO:0003677">
    <property type="term" value="F:DNA binding"/>
    <property type="evidence" value="ECO:0007669"/>
    <property type="project" value="InterPro"/>
</dbReference>
<dbReference type="CDD" id="cd00093">
    <property type="entry name" value="HTH_XRE"/>
    <property type="match status" value="1"/>
</dbReference>
<reference evidence="3" key="1">
    <citation type="submission" date="2017-07" db="EMBL/GenBank/DDBJ databases">
        <title>Comparative genome mining reveals phylogenetic distribution patterns of secondary metabolites in Amycolatopsis.</title>
        <authorList>
            <person name="Adamek M."/>
            <person name="Alanjary M."/>
            <person name="Sales-Ortells H."/>
            <person name="Goodfellow M."/>
            <person name="Bull A.T."/>
            <person name="Kalinowski J."/>
            <person name="Ziemert N."/>
        </authorList>
    </citation>
    <scope>NUCLEOTIDE SEQUENCE [LARGE SCALE GENOMIC DNA]</scope>
    <source>
        <strain evidence="3">H5</strain>
    </source>
</reference>